<name>A0ABX8B165_9BACT</name>
<keyword evidence="5" id="KW-1185">Reference proteome</keyword>
<accession>A0ABX8B165</accession>
<feature type="coiled-coil region" evidence="3">
    <location>
        <begin position="92"/>
        <end position="234"/>
    </location>
</feature>
<dbReference type="PANTHER" id="PTHR32347:SF27">
    <property type="entry name" value="RND EFFLUX PUMP MEMBRANE FUSION PROTEIN BARREL-SANDWICH DOMAIN-CONTAINING PROTEIN"/>
    <property type="match status" value="1"/>
</dbReference>
<dbReference type="SUPFAM" id="SSF111369">
    <property type="entry name" value="HlyD-like secretion proteins"/>
    <property type="match status" value="2"/>
</dbReference>
<gene>
    <name evidence="4" type="ORF">J8C05_04610</name>
</gene>
<reference evidence="4 5" key="1">
    <citation type="submission" date="2021-03" db="EMBL/GenBank/DDBJ databases">
        <title>Genomic and phenotypic characterization of Chloracidobacterium isolates provides evidence for multiple species.</title>
        <authorList>
            <person name="Saini M.K."/>
            <person name="Costas A.M.G."/>
            <person name="Tank M."/>
            <person name="Bryant D.A."/>
        </authorList>
    </citation>
    <scope>NUCLEOTIDE SEQUENCE [LARGE SCALE GENOMIC DNA]</scope>
    <source>
        <strain evidence="4 5">N</strain>
    </source>
</reference>
<dbReference type="Gene3D" id="2.40.30.170">
    <property type="match status" value="1"/>
</dbReference>
<dbReference type="Gene3D" id="2.40.50.100">
    <property type="match status" value="2"/>
</dbReference>
<evidence type="ECO:0000313" key="5">
    <source>
        <dbReference type="Proteomes" id="UP000677668"/>
    </source>
</evidence>
<evidence type="ECO:0000256" key="1">
    <source>
        <dbReference type="ARBA" id="ARBA00004196"/>
    </source>
</evidence>
<organism evidence="4 5">
    <name type="scientific">Chloracidobacterium sp. N</name>
    <dbReference type="NCBI Taxonomy" id="2821540"/>
    <lineage>
        <taxon>Bacteria</taxon>
        <taxon>Pseudomonadati</taxon>
        <taxon>Acidobacteriota</taxon>
        <taxon>Terriglobia</taxon>
        <taxon>Terriglobales</taxon>
        <taxon>Acidobacteriaceae</taxon>
        <taxon>Chloracidobacterium</taxon>
        <taxon>Chloracidobacterium aggregatum</taxon>
    </lineage>
</organism>
<dbReference type="RefSeq" id="WP_211423005.1">
    <property type="nucleotide sequence ID" value="NZ_CP072642.1"/>
</dbReference>
<evidence type="ECO:0000313" key="4">
    <source>
        <dbReference type="EMBL" id="QUV94734.1"/>
    </source>
</evidence>
<comment type="subcellular location">
    <subcellularLocation>
        <location evidence="1">Cell envelope</location>
    </subcellularLocation>
</comment>
<protein>
    <submittedName>
        <fullName evidence="4">Biotin/lipoyl-binding protein</fullName>
    </submittedName>
</protein>
<keyword evidence="2 3" id="KW-0175">Coiled coil</keyword>
<dbReference type="PANTHER" id="PTHR32347">
    <property type="entry name" value="EFFLUX SYSTEM COMPONENT YKNX-RELATED"/>
    <property type="match status" value="1"/>
</dbReference>
<dbReference type="EMBL" id="CP072642">
    <property type="protein sequence ID" value="QUV94734.1"/>
    <property type="molecule type" value="Genomic_DNA"/>
</dbReference>
<dbReference type="Gene3D" id="1.10.287.470">
    <property type="entry name" value="Helix hairpin bin"/>
    <property type="match status" value="3"/>
</dbReference>
<sequence>MIKKVLSVVLPIIGLSFAIWWVIATARQPIAAPPVSPPAESRFDRRIAGAGIVEAATRNVSVAPPLPGLVTAVFVKENDVVRAGDRLYQIDDREQRARVAAAEANIARAEAAVATAKADLSNGQEAVRVAQSNLDSARANLAAVEAQLVDAEQIVARNEKLYAAGDIAERVLISSRAARDAAQARVSQARAQVTQAQAQIAQAEAQVRSAEARLHEAEAQVAVLRAQRTELTVNLSRLTVVAPQDGKVLQVNVRVGETLPMTPATPPVLLGNTDYLQLRVDVDEINASRIKPNLKATASLKGDATKTVDLEFVRIDPYILPKRSLTGDNAERVDVRVLQVIYRFRPPAFPVYVGQQMDVFIDAE</sequence>
<dbReference type="Proteomes" id="UP000677668">
    <property type="component" value="Chromosome 1"/>
</dbReference>
<proteinExistence type="predicted"/>
<evidence type="ECO:0000256" key="2">
    <source>
        <dbReference type="ARBA" id="ARBA00023054"/>
    </source>
</evidence>
<dbReference type="InterPro" id="IPR050465">
    <property type="entry name" value="UPF0194_transport"/>
</dbReference>
<evidence type="ECO:0000256" key="3">
    <source>
        <dbReference type="SAM" id="Coils"/>
    </source>
</evidence>